<protein>
    <submittedName>
        <fullName evidence="1">Uncharacterized protein</fullName>
    </submittedName>
</protein>
<dbReference type="Proteomes" id="UP000325811">
    <property type="component" value="Chromosome II"/>
</dbReference>
<proteinExistence type="predicted"/>
<organism evidence="1 2">
    <name type="scientific">Paraburkholderia dioscoreae</name>
    <dbReference type="NCBI Taxonomy" id="2604047"/>
    <lineage>
        <taxon>Bacteria</taxon>
        <taxon>Pseudomonadati</taxon>
        <taxon>Pseudomonadota</taxon>
        <taxon>Betaproteobacteria</taxon>
        <taxon>Burkholderiales</taxon>
        <taxon>Burkholderiaceae</taxon>
        <taxon>Paraburkholderia</taxon>
    </lineage>
</organism>
<sequence>MQRHCIALSRNPKTDACQGGCYTTLSNQFQIYEKGGPIRLFALGIPSRRLAAYTGKR</sequence>
<evidence type="ECO:0000313" key="2">
    <source>
        <dbReference type="Proteomes" id="UP000325811"/>
    </source>
</evidence>
<dbReference type="AlphaFoldDB" id="A0A5Q4YYM7"/>
<dbReference type="EMBL" id="LR699554">
    <property type="protein sequence ID" value="VVD34294.1"/>
    <property type="molecule type" value="Genomic_DNA"/>
</dbReference>
<evidence type="ECO:0000313" key="1">
    <source>
        <dbReference type="EMBL" id="VVD34294.1"/>
    </source>
</evidence>
<gene>
    <name evidence="1" type="ORF">PDMSB3_3010</name>
</gene>
<reference evidence="1 2" key="1">
    <citation type="submission" date="2019-08" db="EMBL/GenBank/DDBJ databases">
        <authorList>
            <person name="Herpell B J."/>
        </authorList>
    </citation>
    <scope>NUCLEOTIDE SEQUENCE [LARGE SCALE GENOMIC DNA]</scope>
    <source>
        <strain evidence="2">Msb3</strain>
    </source>
</reference>
<name>A0A5Q4YYM7_9BURK</name>
<accession>A0A5Q4YYM7</accession>
<dbReference type="KEGG" id="pdio:PDMSB3_3010.1"/>
<keyword evidence="2" id="KW-1185">Reference proteome</keyword>